<protein>
    <submittedName>
        <fullName evidence="1">3-oxoacid CoA-transferase</fullName>
    </submittedName>
</protein>
<gene>
    <name evidence="1" type="ORF">BDY19DRAFT_881650</name>
</gene>
<evidence type="ECO:0000313" key="1">
    <source>
        <dbReference type="EMBL" id="KAI0093583.1"/>
    </source>
</evidence>
<proteinExistence type="predicted"/>
<name>A0ACB8UGV1_9APHY</name>
<keyword evidence="2" id="KW-1185">Reference proteome</keyword>
<reference evidence="1" key="1">
    <citation type="journal article" date="2021" name="Environ. Microbiol.">
        <title>Gene family expansions and transcriptome signatures uncover fungal adaptations to wood decay.</title>
        <authorList>
            <person name="Hage H."/>
            <person name="Miyauchi S."/>
            <person name="Viragh M."/>
            <person name="Drula E."/>
            <person name="Min B."/>
            <person name="Chaduli D."/>
            <person name="Navarro D."/>
            <person name="Favel A."/>
            <person name="Norest M."/>
            <person name="Lesage-Meessen L."/>
            <person name="Balint B."/>
            <person name="Merenyi Z."/>
            <person name="de Eugenio L."/>
            <person name="Morin E."/>
            <person name="Martinez A.T."/>
            <person name="Baldrian P."/>
            <person name="Stursova M."/>
            <person name="Martinez M.J."/>
            <person name="Novotny C."/>
            <person name="Magnuson J.K."/>
            <person name="Spatafora J.W."/>
            <person name="Maurice S."/>
            <person name="Pangilinan J."/>
            <person name="Andreopoulos W."/>
            <person name="LaButti K."/>
            <person name="Hundley H."/>
            <person name="Na H."/>
            <person name="Kuo A."/>
            <person name="Barry K."/>
            <person name="Lipzen A."/>
            <person name="Henrissat B."/>
            <person name="Riley R."/>
            <person name="Ahrendt S."/>
            <person name="Nagy L.G."/>
            <person name="Grigoriev I.V."/>
            <person name="Martin F."/>
            <person name="Rosso M.N."/>
        </authorList>
    </citation>
    <scope>NUCLEOTIDE SEQUENCE</scope>
    <source>
        <strain evidence="1">CBS 384.51</strain>
    </source>
</reference>
<evidence type="ECO:0000313" key="2">
    <source>
        <dbReference type="Proteomes" id="UP001055072"/>
    </source>
</evidence>
<dbReference type="EMBL" id="MU274901">
    <property type="protein sequence ID" value="KAI0093583.1"/>
    <property type="molecule type" value="Genomic_DNA"/>
</dbReference>
<sequence length="534" mass="56837">MLSLKATAAHDLAPARLLPHSRPRRLGRIAAIRFLTVASNAPLPHKRKVWDSAEEAVKGVKSGDILLSGGFGLSGIPETLLKAVSKRTDLKDIIAVSNNAGAGEKGLVRLIKAGQLKRLMISYLGGNKFLESEYLHGRVGLELVPQGTLCQRIMTHAAGIPAFLTPTGANTLVETGGIPIQFNEGGHASGVRVPGHPKETQIVDGRKYVVEPAIPGDVAFVHAWKADEVGNLVFRYASNNYNGAMARNAKLTIVEAEEIVPVGSLSPNAIHVPGIYVDRIVKATEPKAIEIVALAKDPKEQEKDVDPKAAALAASKDWRHRIARRAAREIHDGFYVNLGVGIPTLVPEHLDPSVKVWLESENGILGMGPYPTKEQVDPDTINAGKETTTLLPGASTFDSVESFNMIRGGHINVTVLGAMEVSQAGDIANFMIPGKLVKGIGGAMDLVSNPDKTKVIVTMQHCSKDGKPKLVKECSLPLTGARAVSLIVTDLAAFSVDRVAGELTLLDVAEGVTIDELRAKTGADFKVGDNVGTF</sequence>
<comment type="caution">
    <text evidence="1">The sequence shown here is derived from an EMBL/GenBank/DDBJ whole genome shotgun (WGS) entry which is preliminary data.</text>
</comment>
<dbReference type="Proteomes" id="UP001055072">
    <property type="component" value="Unassembled WGS sequence"/>
</dbReference>
<accession>A0ACB8UGV1</accession>
<organism evidence="1 2">
    <name type="scientific">Irpex rosettiformis</name>
    <dbReference type="NCBI Taxonomy" id="378272"/>
    <lineage>
        <taxon>Eukaryota</taxon>
        <taxon>Fungi</taxon>
        <taxon>Dikarya</taxon>
        <taxon>Basidiomycota</taxon>
        <taxon>Agaricomycotina</taxon>
        <taxon>Agaricomycetes</taxon>
        <taxon>Polyporales</taxon>
        <taxon>Irpicaceae</taxon>
        <taxon>Irpex</taxon>
    </lineage>
</organism>